<dbReference type="KEGG" id="eus:EUTSA_v10002218mg"/>
<protein>
    <recommendedName>
        <fullName evidence="3">Prolamin-like domain-containing protein</fullName>
    </recommendedName>
</protein>
<dbReference type="EMBL" id="KI517398">
    <property type="protein sequence ID" value="ESQ50220.1"/>
    <property type="molecule type" value="Genomic_DNA"/>
</dbReference>
<keyword evidence="5" id="KW-1185">Reference proteome</keyword>
<proteinExistence type="predicted"/>
<sequence length="105" mass="11637">MTTSTSQLTTLFIVVDLVCTFVPAFSVEEGEAKTLWNTCLLKITPKCALDIIGVVFENGTITDACCHDLVEEGKVYIPHLVANETQYLKKRDDLWTHCVSVTKTA</sequence>
<evidence type="ECO:0000256" key="2">
    <source>
        <dbReference type="SAM" id="SignalP"/>
    </source>
</evidence>
<reference evidence="4 5" key="1">
    <citation type="journal article" date="2013" name="Front. Plant Sci.">
        <title>The Reference Genome of the Halophytic Plant Eutrema salsugineum.</title>
        <authorList>
            <person name="Yang R."/>
            <person name="Jarvis D.E."/>
            <person name="Chen H."/>
            <person name="Beilstein M.A."/>
            <person name="Grimwood J."/>
            <person name="Jenkins J."/>
            <person name="Shu S."/>
            <person name="Prochnik S."/>
            <person name="Xin M."/>
            <person name="Ma C."/>
            <person name="Schmutz J."/>
            <person name="Wing R.A."/>
            <person name="Mitchell-Olds T."/>
            <person name="Schumaker K.S."/>
            <person name="Wang X."/>
        </authorList>
    </citation>
    <scope>NUCLEOTIDE SEQUENCE [LARGE SCALE GENOMIC DNA]</scope>
</reference>
<evidence type="ECO:0000256" key="1">
    <source>
        <dbReference type="ARBA" id="ARBA00022729"/>
    </source>
</evidence>
<evidence type="ECO:0000313" key="4">
    <source>
        <dbReference type="EMBL" id="ESQ50220.1"/>
    </source>
</evidence>
<evidence type="ECO:0000313" key="5">
    <source>
        <dbReference type="Proteomes" id="UP000030689"/>
    </source>
</evidence>
<feature type="signal peptide" evidence="2">
    <location>
        <begin position="1"/>
        <end position="26"/>
    </location>
</feature>
<keyword evidence="1 2" id="KW-0732">Signal</keyword>
<dbReference type="PANTHER" id="PTHR31951:SF29">
    <property type="entry name" value="ECA1 GAMETOGENESIS FAMILY PROTEIN (DUF784)-RELATED"/>
    <property type="match status" value="1"/>
</dbReference>
<dbReference type="Pfam" id="PF05617">
    <property type="entry name" value="Prolamin_like"/>
    <property type="match status" value="1"/>
</dbReference>
<gene>
    <name evidence="4" type="ORF">EUTSA_v10002218mg</name>
</gene>
<name>V4LI68_EUTSA</name>
<dbReference type="PANTHER" id="PTHR31951">
    <property type="entry name" value="BIFUNCTIONAL INHIBITOR/LIPID-TRANSFER PROTEIN/SEED STORAGE 2S ALBUMIN SUPERFAMILY PROTEIN-RELATED"/>
    <property type="match status" value="1"/>
</dbReference>
<dbReference type="Proteomes" id="UP000030689">
    <property type="component" value="Unassembled WGS sequence"/>
</dbReference>
<accession>V4LI68</accession>
<dbReference type="InterPro" id="IPR008502">
    <property type="entry name" value="Prolamin-like"/>
</dbReference>
<feature type="chain" id="PRO_5004721896" description="Prolamin-like domain-containing protein" evidence="2">
    <location>
        <begin position="27"/>
        <end position="105"/>
    </location>
</feature>
<feature type="domain" description="Prolamin-like" evidence="3">
    <location>
        <begin position="38"/>
        <end position="99"/>
    </location>
</feature>
<evidence type="ECO:0000259" key="3">
    <source>
        <dbReference type="Pfam" id="PF05617"/>
    </source>
</evidence>
<organism evidence="4 5">
    <name type="scientific">Eutrema salsugineum</name>
    <name type="common">Saltwater cress</name>
    <name type="synonym">Sisymbrium salsugineum</name>
    <dbReference type="NCBI Taxonomy" id="72664"/>
    <lineage>
        <taxon>Eukaryota</taxon>
        <taxon>Viridiplantae</taxon>
        <taxon>Streptophyta</taxon>
        <taxon>Embryophyta</taxon>
        <taxon>Tracheophyta</taxon>
        <taxon>Spermatophyta</taxon>
        <taxon>Magnoliopsida</taxon>
        <taxon>eudicotyledons</taxon>
        <taxon>Gunneridae</taxon>
        <taxon>Pentapetalae</taxon>
        <taxon>rosids</taxon>
        <taxon>malvids</taxon>
        <taxon>Brassicales</taxon>
        <taxon>Brassicaceae</taxon>
        <taxon>Eutremeae</taxon>
        <taxon>Eutrema</taxon>
    </lineage>
</organism>
<dbReference type="AlphaFoldDB" id="V4LI68"/>
<dbReference type="Gramene" id="ESQ50220">
    <property type="protein sequence ID" value="ESQ50220"/>
    <property type="gene ID" value="EUTSA_v10002218mg"/>
</dbReference>